<dbReference type="AlphaFoldDB" id="A0A2K1Q1F1"/>
<dbReference type="InterPro" id="IPR025139">
    <property type="entry name" value="DUF4062"/>
</dbReference>
<evidence type="ECO:0000313" key="3">
    <source>
        <dbReference type="Proteomes" id="UP000236220"/>
    </source>
</evidence>
<reference evidence="2" key="1">
    <citation type="submission" date="2017-08" db="EMBL/GenBank/DDBJ databases">
        <title>Lysobacter sylvestris genome.</title>
        <authorList>
            <person name="Zhang D.-C."/>
            <person name="Albuquerque L."/>
            <person name="Franca L."/>
            <person name="Froufe H.J.C."/>
            <person name="Barroso C."/>
            <person name="Egas C."/>
            <person name="Da Costa M."/>
            <person name="Margesin R."/>
        </authorList>
    </citation>
    <scope>NUCLEOTIDE SEQUENCE [LARGE SCALE GENOMIC DNA]</scope>
    <source>
        <strain evidence="2">AM20-91</strain>
    </source>
</reference>
<protein>
    <recommendedName>
        <fullName evidence="1">DUF4062 domain-containing protein</fullName>
    </recommendedName>
</protein>
<feature type="domain" description="DUF4062" evidence="1">
    <location>
        <begin position="7"/>
        <end position="91"/>
    </location>
</feature>
<sequence length="421" mass="48142">MKKPTFFISSTIFDFKDLRSSLKFYLEQQGCNVLASEYPDFRVDLDKHSYQACLDAIRQADYFVLLIGARVGGWYDKKQSISITQQEYRVAYELHKAGRLKILAFARSEIWELKESRSELVKYLDGIDLAPEQVKAIAQHPSKRFENANFIINFLNEVSRNTDTKAALEDNSLKFPTANWLYSFSSFKDIADAIQSQIFRDTPLEEAATKHLLSLEIRENLKVLLCKMGGAIYDPEISVQNLYKEHNISKACLNLSAIDVNPKRWSLLATFGIHLLGSEVSDRVLDYCLKSSLFIDFDAQKNKVASTRVFDALASLNHEIQKFRLANVTKTVSVVFEYSKKNGYSGNLPIPIEPKKLLALLHLYDRWVNIIKLSVALQIYLDTGEFTEPDLRPKSPIPDMIPELDREAISDNELSAYIENR</sequence>
<dbReference type="EMBL" id="NPZB01000001">
    <property type="protein sequence ID" value="PNS08865.1"/>
    <property type="molecule type" value="Genomic_DNA"/>
</dbReference>
<keyword evidence="3" id="KW-1185">Reference proteome</keyword>
<gene>
    <name evidence="2" type="ORF">Lysil_0494</name>
</gene>
<evidence type="ECO:0000313" key="2">
    <source>
        <dbReference type="EMBL" id="PNS08865.1"/>
    </source>
</evidence>
<evidence type="ECO:0000259" key="1">
    <source>
        <dbReference type="Pfam" id="PF13271"/>
    </source>
</evidence>
<accession>A0A2K1Q1F1</accession>
<proteinExistence type="predicted"/>
<comment type="caution">
    <text evidence="2">The sequence shown here is derived from an EMBL/GenBank/DDBJ whole genome shotgun (WGS) entry which is preliminary data.</text>
</comment>
<dbReference type="RefSeq" id="WP_165782359.1">
    <property type="nucleotide sequence ID" value="NZ_NPZB01000001.1"/>
</dbReference>
<dbReference type="Proteomes" id="UP000236220">
    <property type="component" value="Unassembled WGS sequence"/>
</dbReference>
<organism evidence="2 3">
    <name type="scientific">Solilutibacter silvestris</name>
    <dbReference type="NCBI Taxonomy" id="1645665"/>
    <lineage>
        <taxon>Bacteria</taxon>
        <taxon>Pseudomonadati</taxon>
        <taxon>Pseudomonadota</taxon>
        <taxon>Gammaproteobacteria</taxon>
        <taxon>Lysobacterales</taxon>
        <taxon>Lysobacteraceae</taxon>
        <taxon>Solilutibacter</taxon>
    </lineage>
</organism>
<name>A0A2K1Q1F1_9GAMM</name>
<dbReference type="Pfam" id="PF13271">
    <property type="entry name" value="DUF4062"/>
    <property type="match status" value="1"/>
</dbReference>